<protein>
    <submittedName>
        <fullName evidence="1">Uncharacterized protein</fullName>
    </submittedName>
</protein>
<evidence type="ECO:0000313" key="2">
    <source>
        <dbReference type="Proteomes" id="UP001060170"/>
    </source>
</evidence>
<name>A0ACC0EK71_9BASI</name>
<organism evidence="1 2">
    <name type="scientific">Puccinia striiformis f. sp. tritici</name>
    <dbReference type="NCBI Taxonomy" id="168172"/>
    <lineage>
        <taxon>Eukaryota</taxon>
        <taxon>Fungi</taxon>
        <taxon>Dikarya</taxon>
        <taxon>Basidiomycota</taxon>
        <taxon>Pucciniomycotina</taxon>
        <taxon>Pucciniomycetes</taxon>
        <taxon>Pucciniales</taxon>
        <taxon>Pucciniaceae</taxon>
        <taxon>Puccinia</taxon>
    </lineage>
</organism>
<accession>A0ACC0EK71</accession>
<evidence type="ECO:0000313" key="1">
    <source>
        <dbReference type="EMBL" id="KAI7954417.1"/>
    </source>
</evidence>
<reference evidence="1 2" key="3">
    <citation type="journal article" date="2022" name="Microbiol. Spectr.">
        <title>Folding features and dynamics of 3D genome architecture in plant fungal pathogens.</title>
        <authorList>
            <person name="Xia C."/>
        </authorList>
    </citation>
    <scope>NUCLEOTIDE SEQUENCE [LARGE SCALE GENOMIC DNA]</scope>
    <source>
        <strain evidence="1 2">93-210</strain>
    </source>
</reference>
<sequence length="200" mass="22769">MIGFTSLCLCSQIHHNGYVSDFVELAGYRSSTPDMSAIEGYQRPQIKHPQINIKSTRSLLTYRNAAEIRANLCWLTLMSKKEDTKPDPTRKIFYLYLSIELHSIAFFSYALQKAYTQPTSKSTKSFKKLWLLTSNVNPTSFFTTETSNVNPTSFFTTDVPTQKNKQLNFKNEFACKPISHGLENDALINPQTHQSLQGLL</sequence>
<reference evidence="2" key="2">
    <citation type="journal article" date="2018" name="Mol. Plant Microbe Interact.">
        <title>Genome sequence resources for the wheat stripe rust pathogen (Puccinia striiformis f. sp. tritici) and the barley stripe rust pathogen (Puccinia striiformis f. sp. hordei).</title>
        <authorList>
            <person name="Xia C."/>
            <person name="Wang M."/>
            <person name="Yin C."/>
            <person name="Cornejo O.E."/>
            <person name="Hulbert S.H."/>
            <person name="Chen X."/>
        </authorList>
    </citation>
    <scope>NUCLEOTIDE SEQUENCE [LARGE SCALE GENOMIC DNA]</scope>
    <source>
        <strain evidence="2">93-210</strain>
    </source>
</reference>
<dbReference type="Proteomes" id="UP001060170">
    <property type="component" value="Chromosome 5"/>
</dbReference>
<keyword evidence="2" id="KW-1185">Reference proteome</keyword>
<comment type="caution">
    <text evidence="1">The sequence shown here is derived from an EMBL/GenBank/DDBJ whole genome shotgun (WGS) entry which is preliminary data.</text>
</comment>
<proteinExistence type="predicted"/>
<gene>
    <name evidence="1" type="ORF">MJO28_004817</name>
</gene>
<reference evidence="2" key="1">
    <citation type="journal article" date="2018" name="BMC Genomics">
        <title>Genomic insights into host adaptation between the wheat stripe rust pathogen (Puccinia striiformis f. sp. tritici) and the barley stripe rust pathogen (Puccinia striiformis f. sp. hordei).</title>
        <authorList>
            <person name="Xia C."/>
            <person name="Wang M."/>
            <person name="Yin C."/>
            <person name="Cornejo O.E."/>
            <person name="Hulbert S.H."/>
            <person name="Chen X."/>
        </authorList>
    </citation>
    <scope>NUCLEOTIDE SEQUENCE [LARGE SCALE GENOMIC DNA]</scope>
    <source>
        <strain evidence="2">93-210</strain>
    </source>
</reference>
<dbReference type="EMBL" id="CM045869">
    <property type="protein sequence ID" value="KAI7954417.1"/>
    <property type="molecule type" value="Genomic_DNA"/>
</dbReference>